<feature type="non-terminal residue" evidence="1">
    <location>
        <position position="119"/>
    </location>
</feature>
<dbReference type="EMBL" id="NCKV01049481">
    <property type="protein sequence ID" value="RWS10786.1"/>
    <property type="molecule type" value="Genomic_DNA"/>
</dbReference>
<dbReference type="Gene3D" id="3.30.420.10">
    <property type="entry name" value="Ribonuclease H-like superfamily/Ribonuclease H"/>
    <property type="match status" value="1"/>
</dbReference>
<reference evidence="1 2" key="1">
    <citation type="journal article" date="2018" name="Gigascience">
        <title>Genomes of trombidid mites reveal novel predicted allergens and laterally-transferred genes associated with secondary metabolism.</title>
        <authorList>
            <person name="Dong X."/>
            <person name="Chaisiri K."/>
            <person name="Xia D."/>
            <person name="Armstrong S.D."/>
            <person name="Fang Y."/>
            <person name="Donnelly M.J."/>
            <person name="Kadowaki T."/>
            <person name="McGarry J.W."/>
            <person name="Darby A.C."/>
            <person name="Makepeace B.L."/>
        </authorList>
    </citation>
    <scope>NUCLEOTIDE SEQUENCE [LARGE SCALE GENOMIC DNA]</scope>
    <source>
        <strain evidence="1">UoL-UT</strain>
    </source>
</reference>
<feature type="non-terminal residue" evidence="1">
    <location>
        <position position="1"/>
    </location>
</feature>
<dbReference type="STRING" id="299467.A0A443R695"/>
<dbReference type="AlphaFoldDB" id="A0A443R695"/>
<evidence type="ECO:0000313" key="2">
    <source>
        <dbReference type="Proteomes" id="UP000288716"/>
    </source>
</evidence>
<dbReference type="GO" id="GO:0003676">
    <property type="term" value="F:nucleic acid binding"/>
    <property type="evidence" value="ECO:0007669"/>
    <property type="project" value="InterPro"/>
</dbReference>
<name>A0A443R695_9ACAR</name>
<dbReference type="OrthoDB" id="6436543at2759"/>
<dbReference type="PANTHER" id="PTHR47326">
    <property type="entry name" value="TRANSPOSABLE ELEMENT TC3 TRANSPOSASE-LIKE PROTEIN"/>
    <property type="match status" value="1"/>
</dbReference>
<dbReference type="Proteomes" id="UP000288716">
    <property type="component" value="Unassembled WGS sequence"/>
</dbReference>
<proteinExistence type="predicted"/>
<sequence length="119" mass="13749">YIERNPSTEIFFTDEAWFHLSGYVNSQNCRFWSADKPRKVVESPLHPQKVGVWCAISHRRIIGPIFFEKTVNTEVYLDILRQFLGKIRFKPESMMVHQPIEVVTPASSSVKISAKISLP</sequence>
<organism evidence="1 2">
    <name type="scientific">Leptotrombidium deliense</name>
    <dbReference type="NCBI Taxonomy" id="299467"/>
    <lineage>
        <taxon>Eukaryota</taxon>
        <taxon>Metazoa</taxon>
        <taxon>Ecdysozoa</taxon>
        <taxon>Arthropoda</taxon>
        <taxon>Chelicerata</taxon>
        <taxon>Arachnida</taxon>
        <taxon>Acari</taxon>
        <taxon>Acariformes</taxon>
        <taxon>Trombidiformes</taxon>
        <taxon>Prostigmata</taxon>
        <taxon>Anystina</taxon>
        <taxon>Parasitengona</taxon>
        <taxon>Trombiculoidea</taxon>
        <taxon>Trombiculidae</taxon>
        <taxon>Leptotrombidium</taxon>
    </lineage>
</organism>
<keyword evidence="2" id="KW-1185">Reference proteome</keyword>
<dbReference type="InterPro" id="IPR036397">
    <property type="entry name" value="RNaseH_sf"/>
</dbReference>
<comment type="caution">
    <text evidence="1">The sequence shown here is derived from an EMBL/GenBank/DDBJ whole genome shotgun (WGS) entry which is preliminary data.</text>
</comment>
<dbReference type="VEuPathDB" id="VectorBase:LDEU014077"/>
<evidence type="ECO:0000313" key="1">
    <source>
        <dbReference type="EMBL" id="RWS10786.1"/>
    </source>
</evidence>
<gene>
    <name evidence="1" type="ORF">B4U80_09266</name>
</gene>
<dbReference type="PANTHER" id="PTHR47326:SF1">
    <property type="entry name" value="HTH PSQ-TYPE DOMAIN-CONTAINING PROTEIN"/>
    <property type="match status" value="1"/>
</dbReference>
<protein>
    <submittedName>
        <fullName evidence="1">Uncharacterized protein</fullName>
    </submittedName>
</protein>
<accession>A0A443R695</accession>